<dbReference type="Proteomes" id="UP000001683">
    <property type="component" value="Chromosome"/>
</dbReference>
<keyword evidence="1" id="KW-1133">Transmembrane helix</keyword>
<feature type="transmembrane region" description="Helical" evidence="1">
    <location>
        <begin position="6"/>
        <end position="25"/>
    </location>
</feature>
<feature type="transmembrane region" description="Helical" evidence="1">
    <location>
        <begin position="94"/>
        <end position="117"/>
    </location>
</feature>
<organism evidence="2 3">
    <name type="scientific">Natranaerobius thermophilus (strain ATCC BAA-1301 / DSM 18059 / JW/NM-WN-LF)</name>
    <dbReference type="NCBI Taxonomy" id="457570"/>
    <lineage>
        <taxon>Bacteria</taxon>
        <taxon>Bacillati</taxon>
        <taxon>Bacillota</taxon>
        <taxon>Clostridia</taxon>
        <taxon>Natranaerobiales</taxon>
        <taxon>Natranaerobiaceae</taxon>
        <taxon>Natranaerobius</taxon>
    </lineage>
</organism>
<dbReference type="RefSeq" id="WP_012447330.1">
    <property type="nucleotide sequence ID" value="NC_010718.1"/>
</dbReference>
<feature type="transmembrane region" description="Helical" evidence="1">
    <location>
        <begin position="123"/>
        <end position="143"/>
    </location>
</feature>
<dbReference type="AlphaFoldDB" id="B2A886"/>
<name>B2A886_NATTJ</name>
<dbReference type="STRING" id="457570.Nther_0867"/>
<gene>
    <name evidence="2" type="ordered locus">Nther_0867</name>
</gene>
<keyword evidence="3" id="KW-1185">Reference proteome</keyword>
<dbReference type="InParanoid" id="B2A886"/>
<reference evidence="2 3" key="1">
    <citation type="submission" date="2008-04" db="EMBL/GenBank/DDBJ databases">
        <title>Complete sequence of chromosome of Natranaerobius thermophilus JW/NM-WN-LF.</title>
        <authorList>
            <consortium name="US DOE Joint Genome Institute"/>
            <person name="Copeland A."/>
            <person name="Lucas S."/>
            <person name="Lapidus A."/>
            <person name="Glavina del Rio T."/>
            <person name="Dalin E."/>
            <person name="Tice H."/>
            <person name="Bruce D."/>
            <person name="Goodwin L."/>
            <person name="Pitluck S."/>
            <person name="Chertkov O."/>
            <person name="Brettin T."/>
            <person name="Detter J.C."/>
            <person name="Han C."/>
            <person name="Kuske C.R."/>
            <person name="Schmutz J."/>
            <person name="Larimer F."/>
            <person name="Land M."/>
            <person name="Hauser L."/>
            <person name="Kyrpides N."/>
            <person name="Lykidis A."/>
            <person name="Mesbah N.M."/>
            <person name="Wiegel J."/>
        </authorList>
    </citation>
    <scope>NUCLEOTIDE SEQUENCE [LARGE SCALE GENOMIC DNA]</scope>
    <source>
        <strain evidence="3">ATCC BAA-1301 / DSM 18059 / JW/NM-WN-LF</strain>
    </source>
</reference>
<dbReference type="PANTHER" id="PTHR34821">
    <property type="entry name" value="INNER MEMBRANE PROTEIN YDCZ"/>
    <property type="match status" value="1"/>
</dbReference>
<evidence type="ECO:0000313" key="3">
    <source>
        <dbReference type="Proteomes" id="UP000001683"/>
    </source>
</evidence>
<keyword evidence="1" id="KW-0472">Membrane</keyword>
<dbReference type="GO" id="GO:0005886">
    <property type="term" value="C:plasma membrane"/>
    <property type="evidence" value="ECO:0007669"/>
    <property type="project" value="TreeGrafter"/>
</dbReference>
<dbReference type="HOGENOM" id="CLU_068878_4_0_9"/>
<dbReference type="Pfam" id="PF04657">
    <property type="entry name" value="DMT_YdcZ"/>
    <property type="match status" value="1"/>
</dbReference>
<protein>
    <recommendedName>
        <fullName evidence="4">DMT family transporter</fullName>
    </recommendedName>
</protein>
<dbReference type="OrthoDB" id="9789346at2"/>
<sequence>MAQGVIFSILAGIFVTVQGVFNARLSDQINFWHTNTWVHGTGFLVALTMLMILEGTPNFSNMTNVKPHYLLGGVMGAIIVFSVMKGVSVLGASYAITLLLMAQIVSSLIVSVFGLFGDPTVNLSITQILGLVMMVAGVLLYQLF</sequence>
<proteinExistence type="predicted"/>
<feature type="transmembrane region" description="Helical" evidence="1">
    <location>
        <begin position="37"/>
        <end position="56"/>
    </location>
</feature>
<evidence type="ECO:0000313" key="2">
    <source>
        <dbReference type="EMBL" id="ACB84452.1"/>
    </source>
</evidence>
<dbReference type="InterPro" id="IPR006750">
    <property type="entry name" value="YdcZ"/>
</dbReference>
<reference evidence="2 3" key="2">
    <citation type="journal article" date="2011" name="J. Bacteriol.">
        <title>Complete genome sequence of the anaerobic, halophilic alkalithermophile Natranaerobius thermophilus JW/NM-WN-LF.</title>
        <authorList>
            <person name="Zhao B."/>
            <person name="Mesbah N.M."/>
            <person name="Dalin E."/>
            <person name="Goodwin L."/>
            <person name="Nolan M."/>
            <person name="Pitluck S."/>
            <person name="Chertkov O."/>
            <person name="Brettin T.S."/>
            <person name="Han J."/>
            <person name="Larimer F.W."/>
            <person name="Land M.L."/>
            <person name="Hauser L."/>
            <person name="Kyrpides N."/>
            <person name="Wiegel J."/>
        </authorList>
    </citation>
    <scope>NUCLEOTIDE SEQUENCE [LARGE SCALE GENOMIC DNA]</scope>
    <source>
        <strain evidence="3">ATCC BAA-1301 / DSM 18059 / JW/NM-WN-LF</strain>
    </source>
</reference>
<accession>B2A886</accession>
<evidence type="ECO:0000256" key="1">
    <source>
        <dbReference type="SAM" id="Phobius"/>
    </source>
</evidence>
<keyword evidence="1" id="KW-0812">Transmembrane</keyword>
<dbReference type="eggNOG" id="COG3238">
    <property type="taxonomic scope" value="Bacteria"/>
</dbReference>
<dbReference type="EMBL" id="CP001034">
    <property type="protein sequence ID" value="ACB84452.1"/>
    <property type="molecule type" value="Genomic_DNA"/>
</dbReference>
<dbReference type="KEGG" id="nth:Nther_0867"/>
<feature type="transmembrane region" description="Helical" evidence="1">
    <location>
        <begin position="68"/>
        <end position="87"/>
    </location>
</feature>
<evidence type="ECO:0008006" key="4">
    <source>
        <dbReference type="Google" id="ProtNLM"/>
    </source>
</evidence>
<dbReference type="PANTHER" id="PTHR34821:SF3">
    <property type="entry name" value="MEMBRANE PROTEIN"/>
    <property type="match status" value="1"/>
</dbReference>